<accession>A0A498JBV1</accession>
<dbReference type="PROSITE" id="PS50082">
    <property type="entry name" value="WD_REPEATS_2"/>
    <property type="match status" value="1"/>
</dbReference>
<dbReference type="GO" id="GO:0006283">
    <property type="term" value="P:transcription-coupled nucleotide-excision repair"/>
    <property type="evidence" value="ECO:0007669"/>
    <property type="project" value="InterPro"/>
</dbReference>
<dbReference type="InterPro" id="IPR036322">
    <property type="entry name" value="WD40_repeat_dom_sf"/>
</dbReference>
<dbReference type="Proteomes" id="UP000290289">
    <property type="component" value="Chromosome 8"/>
</dbReference>
<dbReference type="GO" id="GO:0000209">
    <property type="term" value="P:protein polyubiquitination"/>
    <property type="evidence" value="ECO:0007669"/>
    <property type="project" value="TreeGrafter"/>
</dbReference>
<dbReference type="AlphaFoldDB" id="A0A498JBV1"/>
<dbReference type="SUPFAM" id="SSF50978">
    <property type="entry name" value="WD40 repeat-like"/>
    <property type="match status" value="1"/>
</dbReference>
<comment type="caution">
    <text evidence="2">The sequence shown here is derived from an EMBL/GenBank/DDBJ whole genome shotgun (WGS) entry which is preliminary data.</text>
</comment>
<dbReference type="InterPro" id="IPR042238">
    <property type="entry name" value="Rad28/ERCC8/Ckn1/ATCSA-1"/>
</dbReference>
<proteinExistence type="predicted"/>
<organism evidence="2 3">
    <name type="scientific">Malus domestica</name>
    <name type="common">Apple</name>
    <name type="synonym">Pyrus malus</name>
    <dbReference type="NCBI Taxonomy" id="3750"/>
    <lineage>
        <taxon>Eukaryota</taxon>
        <taxon>Viridiplantae</taxon>
        <taxon>Streptophyta</taxon>
        <taxon>Embryophyta</taxon>
        <taxon>Tracheophyta</taxon>
        <taxon>Spermatophyta</taxon>
        <taxon>Magnoliopsida</taxon>
        <taxon>eudicotyledons</taxon>
        <taxon>Gunneridae</taxon>
        <taxon>Pentapetalae</taxon>
        <taxon>rosids</taxon>
        <taxon>fabids</taxon>
        <taxon>Rosales</taxon>
        <taxon>Rosaceae</taxon>
        <taxon>Amygdaloideae</taxon>
        <taxon>Maleae</taxon>
        <taxon>Malus</taxon>
    </lineage>
</organism>
<feature type="repeat" description="WD" evidence="1">
    <location>
        <begin position="76"/>
        <end position="102"/>
    </location>
</feature>
<gene>
    <name evidence="2" type="ORF">DVH24_020607</name>
</gene>
<evidence type="ECO:0000256" key="1">
    <source>
        <dbReference type="PROSITE-ProRule" id="PRU00221"/>
    </source>
</evidence>
<name>A0A498JBV1_MALDO</name>
<dbReference type="GO" id="GO:0031464">
    <property type="term" value="C:Cul4A-RING E3 ubiquitin ligase complex"/>
    <property type="evidence" value="ECO:0007669"/>
    <property type="project" value="TreeGrafter"/>
</dbReference>
<dbReference type="EMBL" id="RDQH01000334">
    <property type="protein sequence ID" value="RXH91584.1"/>
    <property type="molecule type" value="Genomic_DNA"/>
</dbReference>
<dbReference type="PANTHER" id="PTHR46202">
    <property type="entry name" value="DNA EXCISION REPAIR PROTEIN ERCC-8"/>
    <property type="match status" value="1"/>
</dbReference>
<dbReference type="GO" id="GO:0000109">
    <property type="term" value="C:nucleotide-excision repair complex"/>
    <property type="evidence" value="ECO:0007669"/>
    <property type="project" value="TreeGrafter"/>
</dbReference>
<evidence type="ECO:0000313" key="2">
    <source>
        <dbReference type="EMBL" id="RXH91584.1"/>
    </source>
</evidence>
<dbReference type="Gene3D" id="2.130.10.10">
    <property type="entry name" value="YVTN repeat-like/Quinoprotein amine dehydrogenase"/>
    <property type="match status" value="1"/>
</dbReference>
<dbReference type="PANTHER" id="PTHR46202:SF1">
    <property type="entry name" value="DNA EXCISION REPAIR PROTEIN ERCC-8"/>
    <property type="match status" value="1"/>
</dbReference>
<reference evidence="2 3" key="1">
    <citation type="submission" date="2018-10" db="EMBL/GenBank/DDBJ databases">
        <title>A high-quality apple genome assembly.</title>
        <authorList>
            <person name="Hu J."/>
        </authorList>
    </citation>
    <scope>NUCLEOTIDE SEQUENCE [LARGE SCALE GENOMIC DNA]</scope>
    <source>
        <strain evidence="3">cv. HFTH1</strain>
        <tissue evidence="2">Young leaf</tissue>
    </source>
</reference>
<sequence length="157" mass="17516">MWQEIRDREAGKLRPNLFSNRIKSTRIQTLKLSNHEDIISPHSGSVNSLQLYLTEGRYLLSGAYDASAVLFDYPVDTGLFVTGSYDHHINVWDNNTTQVVMDFKIPGKVYRTTMSSLATSHVLIAAGTEDVQVRLCDIASGAFAHTLFGHRGLSLNM</sequence>
<evidence type="ECO:0000313" key="3">
    <source>
        <dbReference type="Proteomes" id="UP000290289"/>
    </source>
</evidence>
<dbReference type="GO" id="GO:0043161">
    <property type="term" value="P:proteasome-mediated ubiquitin-dependent protein catabolic process"/>
    <property type="evidence" value="ECO:0007669"/>
    <property type="project" value="TreeGrafter"/>
</dbReference>
<dbReference type="InterPro" id="IPR015943">
    <property type="entry name" value="WD40/YVTN_repeat-like_dom_sf"/>
</dbReference>
<keyword evidence="3" id="KW-1185">Reference proteome</keyword>
<dbReference type="Pfam" id="PF00400">
    <property type="entry name" value="WD40"/>
    <property type="match status" value="2"/>
</dbReference>
<protein>
    <submittedName>
        <fullName evidence="2">Uncharacterized protein</fullName>
    </submittedName>
</protein>
<keyword evidence="1" id="KW-0853">WD repeat</keyword>
<dbReference type="InterPro" id="IPR001680">
    <property type="entry name" value="WD40_rpt"/>
</dbReference>
<dbReference type="STRING" id="3750.A0A498JBV1"/>